<protein>
    <submittedName>
        <fullName evidence="10">Endosomal cargo receptor</fullName>
    </submittedName>
</protein>
<keyword evidence="5" id="KW-1133">Transmembrane helix</keyword>
<feature type="domain" description="GOLD" evidence="9">
    <location>
        <begin position="44"/>
        <end position="128"/>
    </location>
</feature>
<keyword evidence="6" id="KW-0472">Membrane</keyword>
<evidence type="ECO:0000256" key="8">
    <source>
        <dbReference type="RuleBase" id="RU003827"/>
    </source>
</evidence>
<sequence>MAELEIKFNFIEMLMALISLISLMVSPFLVSGEALTYRLGPYEAACFYQAIDDIVDKRLFFYFAVQKAGTAGDSIEARVTNPSGVLIWQSVDVFGDQSFEGLELGEYKLCFDNKGSFSSKTIDFDITVSVEDEWTRPTATPFSSPRSSALEQSLTNLGVELRTLRSYQRYFKQRDSRNMFTVQGTLSLIKWMTILQILSSVAAAAFQSRLLDSMFAASHAVRV</sequence>
<keyword evidence="4" id="KW-0732">Signal</keyword>
<evidence type="ECO:0000256" key="7">
    <source>
        <dbReference type="ARBA" id="ARBA00037847"/>
    </source>
</evidence>
<dbReference type="OrthoDB" id="1929172at2759"/>
<dbReference type="GO" id="GO:0016020">
    <property type="term" value="C:membrane"/>
    <property type="evidence" value="ECO:0007669"/>
    <property type="project" value="UniProtKB-SubCell"/>
</dbReference>
<comment type="similarity">
    <text evidence="2 8">Belongs to the EMP24/GP25L family.</text>
</comment>
<keyword evidence="11" id="KW-1185">Reference proteome</keyword>
<reference evidence="10 11" key="1">
    <citation type="submission" date="2014-04" db="EMBL/GenBank/DDBJ databases">
        <title>A new species of microsporidia sheds light on the evolution of extreme parasitism.</title>
        <authorList>
            <person name="Haag K.L."/>
            <person name="James T.Y."/>
            <person name="Larsson R."/>
            <person name="Schaer T.M."/>
            <person name="Refardt D."/>
            <person name="Pombert J.-F."/>
            <person name="Ebert D."/>
        </authorList>
    </citation>
    <scope>NUCLEOTIDE SEQUENCE [LARGE SCALE GENOMIC DNA]</scope>
    <source>
        <strain evidence="10 11">UGP3</strain>
        <tissue evidence="10">Spores</tissue>
    </source>
</reference>
<dbReference type="Proteomes" id="UP000029725">
    <property type="component" value="Unassembled WGS sequence"/>
</dbReference>
<dbReference type="Pfam" id="PF01105">
    <property type="entry name" value="EMP24_GP25L"/>
    <property type="match status" value="1"/>
</dbReference>
<dbReference type="RefSeq" id="XP_013238339.1">
    <property type="nucleotide sequence ID" value="XM_013382885.1"/>
</dbReference>
<evidence type="ECO:0000256" key="5">
    <source>
        <dbReference type="ARBA" id="ARBA00022989"/>
    </source>
</evidence>
<dbReference type="HOGENOM" id="CLU_1240407_0_0_1"/>
<evidence type="ECO:0000313" key="10">
    <source>
        <dbReference type="EMBL" id="KGG51912.1"/>
    </source>
</evidence>
<evidence type="ECO:0000256" key="3">
    <source>
        <dbReference type="ARBA" id="ARBA00022692"/>
    </source>
</evidence>
<gene>
    <name evidence="10" type="ORF">DI09_24p330</name>
</gene>
<dbReference type="InterPro" id="IPR009038">
    <property type="entry name" value="GOLD_dom"/>
</dbReference>
<accession>A0A098VSG2</accession>
<name>A0A098VSG2_9MICR</name>
<keyword evidence="10" id="KW-0675">Receptor</keyword>
<dbReference type="InterPro" id="IPR036598">
    <property type="entry name" value="GOLD_dom_sf"/>
</dbReference>
<dbReference type="PROSITE" id="PS50866">
    <property type="entry name" value="GOLD"/>
    <property type="match status" value="1"/>
</dbReference>
<evidence type="ECO:0000313" key="11">
    <source>
        <dbReference type="Proteomes" id="UP000029725"/>
    </source>
</evidence>
<evidence type="ECO:0000256" key="4">
    <source>
        <dbReference type="ARBA" id="ARBA00022729"/>
    </source>
</evidence>
<evidence type="ECO:0000259" key="9">
    <source>
        <dbReference type="PROSITE" id="PS50866"/>
    </source>
</evidence>
<dbReference type="SMART" id="SM01190">
    <property type="entry name" value="EMP24_GP25L"/>
    <property type="match status" value="1"/>
</dbReference>
<evidence type="ECO:0000256" key="6">
    <source>
        <dbReference type="ARBA" id="ARBA00023136"/>
    </source>
</evidence>
<evidence type="ECO:0000256" key="1">
    <source>
        <dbReference type="ARBA" id="ARBA00004479"/>
    </source>
</evidence>
<dbReference type="VEuPathDB" id="MicrosporidiaDB:DI09_24p330"/>
<dbReference type="GO" id="GO:0012505">
    <property type="term" value="C:endomembrane system"/>
    <property type="evidence" value="ECO:0007669"/>
    <property type="project" value="UniProtKB-SubCell"/>
</dbReference>
<keyword evidence="3 8" id="KW-0812">Transmembrane</keyword>
<comment type="caution">
    <text evidence="10">The sequence shown here is derived from an EMBL/GenBank/DDBJ whole genome shotgun (WGS) entry which is preliminary data.</text>
</comment>
<proteinExistence type="inferred from homology"/>
<dbReference type="InterPro" id="IPR015720">
    <property type="entry name" value="Emp24-like"/>
</dbReference>
<dbReference type="AlphaFoldDB" id="A0A098VSG2"/>
<comment type="subcellular location">
    <subcellularLocation>
        <location evidence="7">Endomembrane system</location>
        <topology evidence="7">Single-pass membrane protein</topology>
    </subcellularLocation>
    <subcellularLocation>
        <location evidence="1 8">Membrane</location>
        <topology evidence="1 8">Single-pass type I membrane protein</topology>
    </subcellularLocation>
</comment>
<dbReference type="GeneID" id="25259227"/>
<dbReference type="SUPFAM" id="SSF101576">
    <property type="entry name" value="Supernatant protein factor (SPF), C-terminal domain"/>
    <property type="match status" value="1"/>
</dbReference>
<dbReference type="PANTHER" id="PTHR22811">
    <property type="entry name" value="TRANSMEMBRANE EMP24 DOMAIN-CONTAINING PROTEIN"/>
    <property type="match status" value="1"/>
</dbReference>
<organism evidence="10 11">
    <name type="scientific">Mitosporidium daphniae</name>
    <dbReference type="NCBI Taxonomy" id="1485682"/>
    <lineage>
        <taxon>Eukaryota</taxon>
        <taxon>Fungi</taxon>
        <taxon>Fungi incertae sedis</taxon>
        <taxon>Microsporidia</taxon>
        <taxon>Mitosporidium</taxon>
    </lineage>
</organism>
<dbReference type="EMBL" id="JMKJ01000166">
    <property type="protein sequence ID" value="KGG51912.1"/>
    <property type="molecule type" value="Genomic_DNA"/>
</dbReference>
<evidence type="ECO:0000256" key="2">
    <source>
        <dbReference type="ARBA" id="ARBA00007104"/>
    </source>
</evidence>